<dbReference type="PROSITE" id="PS51821">
    <property type="entry name" value="VELVET"/>
    <property type="match status" value="1"/>
</dbReference>
<sequence length="381" mass="42238">MYPFPPSDAPYSHQDPFQPSTSQQGRERDPPSQSPHRAIGAPLNFTTGQFTGKHVRAELIELQKADLGRKYARKDRRPLDPPPVVQLKFYHSFPGTDRPDAEVDNYDEVNNMGLICHVDLFPVPGDSDVSADAKRRQDQGQTTPSRASPSSLSPTPHSPGSQQYPYPYTYPAPQPPAPFSPGVSSQGAPLGNMHNNNNMSSQQQAQAQDHPYPNQPPSNPTRPEEIVHYFKGTHVITEGSKQTEALAGTTFVQAANLDYKGNKVLMFVFADLAVKAEGNFILRYRCFDLFSRVANSEGQAPVWAECYGGPFRVYSTKEFPGLRASTDLTKHLSYFGVRLNLRETERKRRKKIDDPSLSVSTVSTGATKGKRRDDEDSGGED</sequence>
<evidence type="ECO:0000256" key="5">
    <source>
        <dbReference type="SAM" id="MobiDB-lite"/>
    </source>
</evidence>
<evidence type="ECO:0000313" key="8">
    <source>
        <dbReference type="Proteomes" id="UP000759537"/>
    </source>
</evidence>
<dbReference type="PANTHER" id="PTHR33572">
    <property type="entry name" value="SPORE DEVELOPMENT REGULATOR VOSA"/>
    <property type="match status" value="1"/>
</dbReference>
<gene>
    <name evidence="7" type="ORF">DFH94DRAFT_634602</name>
</gene>
<dbReference type="Proteomes" id="UP000759537">
    <property type="component" value="Unassembled WGS sequence"/>
</dbReference>
<dbReference type="AlphaFoldDB" id="A0A9P5T679"/>
<feature type="region of interest" description="Disordered" evidence="5">
    <location>
        <begin position="126"/>
        <end position="223"/>
    </location>
</feature>
<keyword evidence="2" id="KW-0805">Transcription regulation</keyword>
<name>A0A9P5T679_9AGAM</name>
<dbReference type="InterPro" id="IPR021740">
    <property type="entry name" value="Velvet"/>
</dbReference>
<feature type="region of interest" description="Disordered" evidence="5">
    <location>
        <begin position="346"/>
        <end position="381"/>
    </location>
</feature>
<dbReference type="Pfam" id="PF11754">
    <property type="entry name" value="Velvet"/>
    <property type="match status" value="1"/>
</dbReference>
<reference evidence="7" key="1">
    <citation type="submission" date="2019-10" db="EMBL/GenBank/DDBJ databases">
        <authorList>
            <consortium name="DOE Joint Genome Institute"/>
            <person name="Kuo A."/>
            <person name="Miyauchi S."/>
            <person name="Kiss E."/>
            <person name="Drula E."/>
            <person name="Kohler A."/>
            <person name="Sanchez-Garcia M."/>
            <person name="Andreopoulos B."/>
            <person name="Barry K.W."/>
            <person name="Bonito G."/>
            <person name="Buee M."/>
            <person name="Carver A."/>
            <person name="Chen C."/>
            <person name="Cichocki N."/>
            <person name="Clum A."/>
            <person name="Culley D."/>
            <person name="Crous P.W."/>
            <person name="Fauchery L."/>
            <person name="Girlanda M."/>
            <person name="Hayes R."/>
            <person name="Keri Z."/>
            <person name="LaButti K."/>
            <person name="Lipzen A."/>
            <person name="Lombard V."/>
            <person name="Magnuson J."/>
            <person name="Maillard F."/>
            <person name="Morin E."/>
            <person name="Murat C."/>
            <person name="Nolan M."/>
            <person name="Ohm R."/>
            <person name="Pangilinan J."/>
            <person name="Pereira M."/>
            <person name="Perotto S."/>
            <person name="Peter M."/>
            <person name="Riley R."/>
            <person name="Sitrit Y."/>
            <person name="Stielow B."/>
            <person name="Szollosi G."/>
            <person name="Zifcakova L."/>
            <person name="Stursova M."/>
            <person name="Spatafora J.W."/>
            <person name="Tedersoo L."/>
            <person name="Vaario L.-M."/>
            <person name="Yamada A."/>
            <person name="Yan M."/>
            <person name="Wang P."/>
            <person name="Xu J."/>
            <person name="Bruns T."/>
            <person name="Baldrian P."/>
            <person name="Vilgalys R."/>
            <person name="Henrissat B."/>
            <person name="Grigoriev I.V."/>
            <person name="Hibbett D."/>
            <person name="Nagy L.G."/>
            <person name="Martin F.M."/>
        </authorList>
    </citation>
    <scope>NUCLEOTIDE SEQUENCE</scope>
    <source>
        <strain evidence="7">Prilba</strain>
    </source>
</reference>
<evidence type="ECO:0000313" key="7">
    <source>
        <dbReference type="EMBL" id="KAF8477827.1"/>
    </source>
</evidence>
<feature type="compositionally biased region" description="Polar residues" evidence="5">
    <location>
        <begin position="15"/>
        <end position="24"/>
    </location>
</feature>
<evidence type="ECO:0000259" key="6">
    <source>
        <dbReference type="PROSITE" id="PS51821"/>
    </source>
</evidence>
<dbReference type="Gene3D" id="2.60.40.3960">
    <property type="entry name" value="Velvet domain"/>
    <property type="match status" value="1"/>
</dbReference>
<reference evidence="7" key="2">
    <citation type="journal article" date="2020" name="Nat. Commun.">
        <title>Large-scale genome sequencing of mycorrhizal fungi provides insights into the early evolution of symbiotic traits.</title>
        <authorList>
            <person name="Miyauchi S."/>
            <person name="Kiss E."/>
            <person name="Kuo A."/>
            <person name="Drula E."/>
            <person name="Kohler A."/>
            <person name="Sanchez-Garcia M."/>
            <person name="Morin E."/>
            <person name="Andreopoulos B."/>
            <person name="Barry K.W."/>
            <person name="Bonito G."/>
            <person name="Buee M."/>
            <person name="Carver A."/>
            <person name="Chen C."/>
            <person name="Cichocki N."/>
            <person name="Clum A."/>
            <person name="Culley D."/>
            <person name="Crous P.W."/>
            <person name="Fauchery L."/>
            <person name="Girlanda M."/>
            <person name="Hayes R.D."/>
            <person name="Keri Z."/>
            <person name="LaButti K."/>
            <person name="Lipzen A."/>
            <person name="Lombard V."/>
            <person name="Magnuson J."/>
            <person name="Maillard F."/>
            <person name="Murat C."/>
            <person name="Nolan M."/>
            <person name="Ohm R.A."/>
            <person name="Pangilinan J."/>
            <person name="Pereira M.F."/>
            <person name="Perotto S."/>
            <person name="Peter M."/>
            <person name="Pfister S."/>
            <person name="Riley R."/>
            <person name="Sitrit Y."/>
            <person name="Stielow J.B."/>
            <person name="Szollosi G."/>
            <person name="Zifcakova L."/>
            <person name="Stursova M."/>
            <person name="Spatafora J.W."/>
            <person name="Tedersoo L."/>
            <person name="Vaario L.M."/>
            <person name="Yamada A."/>
            <person name="Yan M."/>
            <person name="Wang P."/>
            <person name="Xu J."/>
            <person name="Bruns T."/>
            <person name="Baldrian P."/>
            <person name="Vilgalys R."/>
            <person name="Dunand C."/>
            <person name="Henrissat B."/>
            <person name="Grigoriev I.V."/>
            <person name="Hibbett D."/>
            <person name="Nagy L.G."/>
            <person name="Martin F.M."/>
        </authorList>
    </citation>
    <scope>NUCLEOTIDE SEQUENCE</scope>
    <source>
        <strain evidence="7">Prilba</strain>
    </source>
</reference>
<evidence type="ECO:0000256" key="2">
    <source>
        <dbReference type="ARBA" id="ARBA00023015"/>
    </source>
</evidence>
<keyword evidence="3" id="KW-0804">Transcription</keyword>
<evidence type="ECO:0000256" key="4">
    <source>
        <dbReference type="ARBA" id="ARBA00023242"/>
    </source>
</evidence>
<dbReference type="EMBL" id="WHVB01000013">
    <property type="protein sequence ID" value="KAF8477827.1"/>
    <property type="molecule type" value="Genomic_DNA"/>
</dbReference>
<comment type="subcellular location">
    <subcellularLocation>
        <location evidence="1">Nucleus</location>
    </subcellularLocation>
</comment>
<dbReference type="PANTHER" id="PTHR33572:SF3">
    <property type="entry name" value="VELVET COMPLEX SUBUNIT B"/>
    <property type="match status" value="1"/>
</dbReference>
<accession>A0A9P5T679</accession>
<evidence type="ECO:0000256" key="3">
    <source>
        <dbReference type="ARBA" id="ARBA00023163"/>
    </source>
</evidence>
<dbReference type="GO" id="GO:0005634">
    <property type="term" value="C:nucleus"/>
    <property type="evidence" value="ECO:0007669"/>
    <property type="project" value="UniProtKB-SubCell"/>
</dbReference>
<keyword evidence="8" id="KW-1185">Reference proteome</keyword>
<organism evidence="7 8">
    <name type="scientific">Russula ochroleuca</name>
    <dbReference type="NCBI Taxonomy" id="152965"/>
    <lineage>
        <taxon>Eukaryota</taxon>
        <taxon>Fungi</taxon>
        <taxon>Dikarya</taxon>
        <taxon>Basidiomycota</taxon>
        <taxon>Agaricomycotina</taxon>
        <taxon>Agaricomycetes</taxon>
        <taxon>Russulales</taxon>
        <taxon>Russulaceae</taxon>
        <taxon>Russula</taxon>
    </lineage>
</organism>
<feature type="domain" description="Velvet" evidence="6">
    <location>
        <begin position="52"/>
        <end position="342"/>
    </location>
</feature>
<dbReference type="OrthoDB" id="5599552at2759"/>
<feature type="compositionally biased region" description="Low complexity" evidence="5">
    <location>
        <begin position="192"/>
        <end position="208"/>
    </location>
</feature>
<dbReference type="InterPro" id="IPR037525">
    <property type="entry name" value="Velvet_dom"/>
</dbReference>
<dbReference type="InterPro" id="IPR038491">
    <property type="entry name" value="Velvet_dom_sf"/>
</dbReference>
<feature type="compositionally biased region" description="Polar residues" evidence="5">
    <location>
        <begin position="357"/>
        <end position="366"/>
    </location>
</feature>
<proteinExistence type="predicted"/>
<feature type="region of interest" description="Disordered" evidence="5">
    <location>
        <begin position="1"/>
        <end position="46"/>
    </location>
</feature>
<feature type="compositionally biased region" description="Pro residues" evidence="5">
    <location>
        <begin position="168"/>
        <end position="179"/>
    </location>
</feature>
<evidence type="ECO:0000256" key="1">
    <source>
        <dbReference type="ARBA" id="ARBA00004123"/>
    </source>
</evidence>
<keyword evidence="4" id="KW-0539">Nucleus</keyword>
<feature type="compositionally biased region" description="Low complexity" evidence="5">
    <location>
        <begin position="148"/>
        <end position="167"/>
    </location>
</feature>
<comment type="caution">
    <text evidence="7">The sequence shown here is derived from an EMBL/GenBank/DDBJ whole genome shotgun (WGS) entry which is preliminary data.</text>
</comment>
<protein>
    <submittedName>
        <fullName evidence="7">Velvet factor-domain-containing protein</fullName>
    </submittedName>
</protein>